<dbReference type="CDD" id="cd17246">
    <property type="entry name" value="RMtype1_S_SonII-TRD2-CR2_like"/>
    <property type="match status" value="1"/>
</dbReference>
<evidence type="ECO:0000313" key="7">
    <source>
        <dbReference type="Proteomes" id="UP001226720"/>
    </source>
</evidence>
<keyword evidence="3" id="KW-0238">DNA-binding</keyword>
<comment type="caution">
    <text evidence="6">The sequence shown here is derived from an EMBL/GenBank/DDBJ whole genome shotgun (WGS) entry which is preliminary data.</text>
</comment>
<keyword evidence="7" id="KW-1185">Reference proteome</keyword>
<dbReference type="GO" id="GO:0004519">
    <property type="term" value="F:endonuclease activity"/>
    <property type="evidence" value="ECO:0007669"/>
    <property type="project" value="UniProtKB-KW"/>
</dbReference>
<keyword evidence="6" id="KW-0378">Hydrolase</keyword>
<dbReference type="SUPFAM" id="SSF116734">
    <property type="entry name" value="DNA methylase specificity domain"/>
    <property type="match status" value="1"/>
</dbReference>
<organism evidence="6 7">
    <name type="scientific">Guptibacillus hwajinpoensis</name>
    <dbReference type="NCBI Taxonomy" id="208199"/>
    <lineage>
        <taxon>Bacteria</taxon>
        <taxon>Bacillati</taxon>
        <taxon>Bacillota</taxon>
        <taxon>Bacilli</taxon>
        <taxon>Bacillales</taxon>
        <taxon>Guptibacillaceae</taxon>
        <taxon>Guptibacillus</taxon>
    </lineage>
</organism>
<dbReference type="PANTHER" id="PTHR30408:SF12">
    <property type="entry name" value="TYPE I RESTRICTION ENZYME MJAVIII SPECIFICITY SUBUNIT"/>
    <property type="match status" value="1"/>
</dbReference>
<reference evidence="6" key="1">
    <citation type="submission" date="2023-07" db="EMBL/GenBank/DDBJ databases">
        <title>Genomic Encyclopedia of Type Strains, Phase IV (KMG-IV): sequencing the most valuable type-strain genomes for metagenomic binning, comparative biology and taxonomic classification.</title>
        <authorList>
            <person name="Goeker M."/>
        </authorList>
    </citation>
    <scope>NUCLEOTIDE SEQUENCE [LARGE SCALE GENOMIC DNA]</scope>
    <source>
        <strain evidence="6">JSM 076093</strain>
    </source>
</reference>
<keyword evidence="4" id="KW-0175">Coiled coil</keyword>
<feature type="coiled-coil region" evidence="4">
    <location>
        <begin position="178"/>
        <end position="205"/>
    </location>
</feature>
<evidence type="ECO:0000313" key="6">
    <source>
        <dbReference type="EMBL" id="MDQ0481534.1"/>
    </source>
</evidence>
<feature type="domain" description="Type I restriction modification DNA specificity" evidence="5">
    <location>
        <begin position="43"/>
        <end position="194"/>
    </location>
</feature>
<evidence type="ECO:0000256" key="4">
    <source>
        <dbReference type="SAM" id="Coils"/>
    </source>
</evidence>
<name>A0ABU0JWR2_9BACL</name>
<dbReference type="InterPro" id="IPR052021">
    <property type="entry name" value="Type-I_RS_S_subunit"/>
</dbReference>
<keyword evidence="2" id="KW-0680">Restriction system</keyword>
<comment type="similarity">
    <text evidence="1">Belongs to the type-I restriction system S methylase family.</text>
</comment>
<proteinExistence type="inferred from homology"/>
<sequence>MKDYKLKKEITERNKKWKIVALKRLLITPITDGPHETPTLLDEGIPFLSAESVKDGVINFNKKRGYISAYDHKRFSKKCLPQKNDIFVVKSGATTGKVAFVNTDKEFSIWSPLALIRADKEKVDPYYLYYFISSPAFFTQVETGWNYGTQQNIGMKVMENLLIAVPPLKDQKTIYNFLDQKVTEIDSLIAEKEKLINKLKEYRQSLIYEAVTGKIDVQDMIDEMEKEEV</sequence>
<evidence type="ECO:0000256" key="1">
    <source>
        <dbReference type="ARBA" id="ARBA00010923"/>
    </source>
</evidence>
<dbReference type="RefSeq" id="WP_301550958.1">
    <property type="nucleotide sequence ID" value="NZ_JAQRMZ010000002.1"/>
</dbReference>
<dbReference type="Pfam" id="PF01420">
    <property type="entry name" value="Methylase_S"/>
    <property type="match status" value="1"/>
</dbReference>
<dbReference type="GeneID" id="301326325"/>
<keyword evidence="6" id="KW-0540">Nuclease</keyword>
<dbReference type="Gene3D" id="3.90.220.20">
    <property type="entry name" value="DNA methylase specificity domains"/>
    <property type="match status" value="1"/>
</dbReference>
<accession>A0ABU0JWR2</accession>
<protein>
    <submittedName>
        <fullName evidence="6">Restriction endonuclease S subunit</fullName>
    </submittedName>
</protein>
<dbReference type="InterPro" id="IPR044946">
    <property type="entry name" value="Restrct_endonuc_typeI_TRD_sf"/>
</dbReference>
<evidence type="ECO:0000259" key="5">
    <source>
        <dbReference type="Pfam" id="PF01420"/>
    </source>
</evidence>
<evidence type="ECO:0000256" key="2">
    <source>
        <dbReference type="ARBA" id="ARBA00022747"/>
    </source>
</evidence>
<dbReference type="EMBL" id="JAUSWM010000001">
    <property type="protein sequence ID" value="MDQ0481534.1"/>
    <property type="molecule type" value="Genomic_DNA"/>
</dbReference>
<keyword evidence="6" id="KW-0255">Endonuclease</keyword>
<dbReference type="InterPro" id="IPR000055">
    <property type="entry name" value="Restrct_endonuc_typeI_TRD"/>
</dbReference>
<dbReference type="Gene3D" id="1.10.287.1120">
    <property type="entry name" value="Bipartite methylase S protein"/>
    <property type="match status" value="1"/>
</dbReference>
<gene>
    <name evidence="6" type="ORF">QO000_000487</name>
</gene>
<evidence type="ECO:0000256" key="3">
    <source>
        <dbReference type="ARBA" id="ARBA00023125"/>
    </source>
</evidence>
<dbReference type="Proteomes" id="UP001226720">
    <property type="component" value="Unassembled WGS sequence"/>
</dbReference>
<dbReference type="PANTHER" id="PTHR30408">
    <property type="entry name" value="TYPE-1 RESTRICTION ENZYME ECOKI SPECIFICITY PROTEIN"/>
    <property type="match status" value="1"/>
</dbReference>